<comment type="caution">
    <text evidence="3">The sequence shown here is derived from an EMBL/GenBank/DDBJ whole genome shotgun (WGS) entry which is preliminary data.</text>
</comment>
<dbReference type="PANTHER" id="PTHR33700">
    <property type="entry name" value="MYB-LIKE PROTEIN X"/>
    <property type="match status" value="1"/>
</dbReference>
<feature type="compositionally biased region" description="Basic and acidic residues" evidence="1">
    <location>
        <begin position="99"/>
        <end position="120"/>
    </location>
</feature>
<keyword evidence="2" id="KW-0812">Transmembrane</keyword>
<dbReference type="Proteomes" id="UP000317650">
    <property type="component" value="Chromosome 7"/>
</dbReference>
<evidence type="ECO:0000313" key="4">
    <source>
        <dbReference type="Proteomes" id="UP000317650"/>
    </source>
</evidence>
<keyword evidence="4" id="KW-1185">Reference proteome</keyword>
<feature type="compositionally biased region" description="Basic and acidic residues" evidence="1">
    <location>
        <begin position="194"/>
        <end position="263"/>
    </location>
</feature>
<dbReference type="STRING" id="52838.A0A4S8JII3"/>
<name>A0A4S8JII3_MUSBA</name>
<feature type="region of interest" description="Disordered" evidence="1">
    <location>
        <begin position="93"/>
        <end position="264"/>
    </location>
</feature>
<keyword evidence="2" id="KW-1133">Transmembrane helix</keyword>
<dbReference type="AlphaFoldDB" id="A0A4S8JII3"/>
<proteinExistence type="predicted"/>
<feature type="compositionally biased region" description="Acidic residues" evidence="1">
    <location>
        <begin position="121"/>
        <end position="132"/>
    </location>
</feature>
<sequence length="457" mass="50831">MSPTYTRSGPKPTASPDAKFLCRYSGVSSVIMMRQASSRNQRNKGLRLTNVLQICLLAAVCFWLLYQLKHSYDKKKALDEHNPRILNTVEDSRPGFIDLGRKDLPRDKMTISGDKIHNKEEENDEIEEDEDGDAQRVMEDEEAKGVGDDGIDEEDNEQGDEQDDQERGDEETEDGEDSMNEENKDDQVEEAEFLDDREHEEDSSQEAHEESYKRDDASSAVHRENQVTGTEDKNDSLDEEQLKNDEKEVETRHTTSRKDDGLNDHNNMSVALVVAISNDTIQNNSLTINSAAAAAERIVQELSPADNQTRLQANSTIESASYYQVKLQIDSPIDVADNAAEGKTNTLLLENGTLIRSSNDDQNITTGLGSPEEVNSNLKSVVEEQPKKSNTNIGQDNLEELSTVSLAVNENGDAVEGGSAGSSHRMVIDEERDARIDLSTLPDVQIDVRNIEDEAAE</sequence>
<accession>A0A4S8JII3</accession>
<reference evidence="3 4" key="1">
    <citation type="journal article" date="2019" name="Nat. Plants">
        <title>Genome sequencing of Musa balbisiana reveals subgenome evolution and function divergence in polyploid bananas.</title>
        <authorList>
            <person name="Yao X."/>
        </authorList>
    </citation>
    <scope>NUCLEOTIDE SEQUENCE [LARGE SCALE GENOMIC DNA]</scope>
    <source>
        <strain evidence="4">cv. DH-PKW</strain>
        <tissue evidence="3">Leaves</tissue>
    </source>
</reference>
<gene>
    <name evidence="3" type="ORF">C4D60_Mb07t27740</name>
</gene>
<keyword evidence="2" id="KW-0472">Membrane</keyword>
<feature type="compositionally biased region" description="Acidic residues" evidence="1">
    <location>
        <begin position="149"/>
        <end position="180"/>
    </location>
</feature>
<feature type="transmembrane region" description="Helical" evidence="2">
    <location>
        <begin position="48"/>
        <end position="66"/>
    </location>
</feature>
<evidence type="ECO:0000313" key="3">
    <source>
        <dbReference type="EMBL" id="THU61863.1"/>
    </source>
</evidence>
<protein>
    <submittedName>
        <fullName evidence="3">Uncharacterized protein</fullName>
    </submittedName>
</protein>
<dbReference type="EMBL" id="PYDT01000005">
    <property type="protein sequence ID" value="THU61863.1"/>
    <property type="molecule type" value="Genomic_DNA"/>
</dbReference>
<evidence type="ECO:0000256" key="1">
    <source>
        <dbReference type="SAM" id="MobiDB-lite"/>
    </source>
</evidence>
<organism evidence="3 4">
    <name type="scientific">Musa balbisiana</name>
    <name type="common">Banana</name>
    <dbReference type="NCBI Taxonomy" id="52838"/>
    <lineage>
        <taxon>Eukaryota</taxon>
        <taxon>Viridiplantae</taxon>
        <taxon>Streptophyta</taxon>
        <taxon>Embryophyta</taxon>
        <taxon>Tracheophyta</taxon>
        <taxon>Spermatophyta</taxon>
        <taxon>Magnoliopsida</taxon>
        <taxon>Liliopsida</taxon>
        <taxon>Zingiberales</taxon>
        <taxon>Musaceae</taxon>
        <taxon>Musa</taxon>
    </lineage>
</organism>
<evidence type="ECO:0000256" key="2">
    <source>
        <dbReference type="SAM" id="Phobius"/>
    </source>
</evidence>
<dbReference type="PANTHER" id="PTHR33700:SF4">
    <property type="entry name" value="MYB-LIKE PROTEIN X"/>
    <property type="match status" value="1"/>
</dbReference>
<feature type="compositionally biased region" description="Basic and acidic residues" evidence="1">
    <location>
        <begin position="133"/>
        <end position="147"/>
    </location>
</feature>